<accession>A0A1M6J6S3</accession>
<name>A0A1M6J6S3_9FLAO</name>
<dbReference type="STRING" id="570521.SAMN04488508_108282"/>
<dbReference type="Gene3D" id="1.20.120.160">
    <property type="entry name" value="HPT domain"/>
    <property type="match status" value="1"/>
</dbReference>
<evidence type="ECO:0000313" key="1">
    <source>
        <dbReference type="EMBL" id="SHJ42361.1"/>
    </source>
</evidence>
<dbReference type="AlphaFoldDB" id="A0A1M6J6S3"/>
<dbReference type="Proteomes" id="UP000184432">
    <property type="component" value="Unassembled WGS sequence"/>
</dbReference>
<dbReference type="SUPFAM" id="SSF47226">
    <property type="entry name" value="Histidine-containing phosphotransfer domain, HPT domain"/>
    <property type="match status" value="1"/>
</dbReference>
<dbReference type="OrthoDB" id="1441381at2"/>
<protein>
    <recommendedName>
        <fullName evidence="3">HPt domain-containing protein</fullName>
    </recommendedName>
</protein>
<keyword evidence="2" id="KW-1185">Reference proteome</keyword>
<dbReference type="GO" id="GO:0000160">
    <property type="term" value="P:phosphorelay signal transduction system"/>
    <property type="evidence" value="ECO:0007669"/>
    <property type="project" value="InterPro"/>
</dbReference>
<gene>
    <name evidence="1" type="ORF">SAMN04488508_108282</name>
</gene>
<organism evidence="1 2">
    <name type="scientific">Aquimarina spongiae</name>
    <dbReference type="NCBI Taxonomy" id="570521"/>
    <lineage>
        <taxon>Bacteria</taxon>
        <taxon>Pseudomonadati</taxon>
        <taxon>Bacteroidota</taxon>
        <taxon>Flavobacteriia</taxon>
        <taxon>Flavobacteriales</taxon>
        <taxon>Flavobacteriaceae</taxon>
        <taxon>Aquimarina</taxon>
    </lineage>
</organism>
<reference evidence="2" key="1">
    <citation type="submission" date="2016-11" db="EMBL/GenBank/DDBJ databases">
        <authorList>
            <person name="Varghese N."/>
            <person name="Submissions S."/>
        </authorList>
    </citation>
    <scope>NUCLEOTIDE SEQUENCE [LARGE SCALE GENOMIC DNA]</scope>
    <source>
        <strain evidence="2">DSM 22623</strain>
    </source>
</reference>
<evidence type="ECO:0000313" key="2">
    <source>
        <dbReference type="Proteomes" id="UP000184432"/>
    </source>
</evidence>
<dbReference type="RefSeq" id="WP_073319546.1">
    <property type="nucleotide sequence ID" value="NZ_FQYP01000008.1"/>
</dbReference>
<proteinExistence type="predicted"/>
<evidence type="ECO:0008006" key="3">
    <source>
        <dbReference type="Google" id="ProtNLM"/>
    </source>
</evidence>
<dbReference type="InterPro" id="IPR036641">
    <property type="entry name" value="HPT_dom_sf"/>
</dbReference>
<dbReference type="EMBL" id="FQYP01000008">
    <property type="protein sequence ID" value="SHJ42361.1"/>
    <property type="molecule type" value="Genomic_DNA"/>
</dbReference>
<sequence length="106" mass="12475">MNETPNLNYIKELAAGSVEFEQKLIAIVKREFPEEKKEFLNNYEGKHFIKAAENVHKLKHKIGMLGFEEGYQLTIDFEEELREKEYTLFSKFMLILGAIDNFLETL</sequence>